<dbReference type="NCBIfam" id="TIGR01479">
    <property type="entry name" value="GMP_PMI"/>
    <property type="match status" value="1"/>
</dbReference>
<evidence type="ECO:0000256" key="3">
    <source>
        <dbReference type="ARBA" id="ARBA00022679"/>
    </source>
</evidence>
<dbReference type="Gene3D" id="3.90.550.10">
    <property type="entry name" value="Spore Coat Polysaccharide Biosynthesis Protein SpsA, Chain A"/>
    <property type="match status" value="1"/>
</dbReference>
<evidence type="ECO:0000256" key="5">
    <source>
        <dbReference type="ARBA" id="ARBA00022741"/>
    </source>
</evidence>
<dbReference type="SUPFAM" id="SSF51182">
    <property type="entry name" value="RmlC-like cupins"/>
    <property type="match status" value="1"/>
</dbReference>
<gene>
    <name evidence="12" type="primary">algA</name>
    <name evidence="12" type="ordered locus">TMO_0715</name>
</gene>
<dbReference type="InterPro" id="IPR051161">
    <property type="entry name" value="Mannose-6P_isomerase_type2"/>
</dbReference>
<dbReference type="GO" id="GO:0009298">
    <property type="term" value="P:GDP-mannose biosynthetic process"/>
    <property type="evidence" value="ECO:0007669"/>
    <property type="project" value="TreeGrafter"/>
</dbReference>
<dbReference type="InterPro" id="IPR049577">
    <property type="entry name" value="GMPP_N"/>
</dbReference>
<protein>
    <recommendedName>
        <fullName evidence="2">mannose-1-phosphate guanylyltransferase</fullName>
        <ecNumber evidence="2">2.7.7.13</ecNumber>
    </recommendedName>
</protein>
<feature type="domain" description="Mannose-6-phosphate isomerase type II C-terminal" evidence="10">
    <location>
        <begin position="352"/>
        <end position="466"/>
    </location>
</feature>
<sequence length="473" mass="51065">MSVIVPVILCGGGGSRLWPLSRKSLPKQFLPLVGSQTMLQETLQRVAPSAGFSSPVLICNEEHRFLVAEQTRATGIQPAAIVLEPVGRNTAPAIAVAARAVQDVDPHALMLVLPSDHVIGKADEFRAAVAAAAASAADGAFVTFGIRPTGPHTGYGYIEAGDVAGDGLFAIRRFHEKPTLQTATEYLDAGGFYWNSGMFMFPVAGILQELDALAPDVFRAALQAYGARSADLDFVRLSRAEFEEAPDVSIDVAVMEQTRRGLVMPVDIGWSDVGTWDALWEISPQDDTRSVIVGDVITNGVTGSYLRSEGPMVAAVGVEDLIVVATRDAVLVSSLSHAQDVKKVVESLILEHRSEAETSDTVYRPWGNYTGIDLGERFQVKRIVVEPGKKLSLQMHHHRAEHWIVVSGTAEVTCDDRTFLLNENQSTFIPQGAVHRLANPGRIPLHLIEVQSGSYLGEDDIVRIADEFGRVAG</sequence>
<evidence type="ECO:0000256" key="6">
    <source>
        <dbReference type="ARBA" id="ARBA00023134"/>
    </source>
</evidence>
<dbReference type="GO" id="GO:0000271">
    <property type="term" value="P:polysaccharide biosynthetic process"/>
    <property type="evidence" value="ECO:0007669"/>
    <property type="project" value="InterPro"/>
</dbReference>
<dbReference type="eggNOG" id="COG0836">
    <property type="taxonomic scope" value="Bacteria"/>
</dbReference>
<dbReference type="STRING" id="1110502.TMO_0715"/>
<name>I3TIG6_TISMK</name>
<dbReference type="InterPro" id="IPR005835">
    <property type="entry name" value="NTP_transferase_dom"/>
</dbReference>
<keyword evidence="4" id="KW-0548">Nucleotidyltransferase</keyword>
<feature type="domain" description="MannoseP isomerase/GMP-like beta-helix" evidence="11">
    <location>
        <begin position="304"/>
        <end position="348"/>
    </location>
</feature>
<evidence type="ECO:0000259" key="9">
    <source>
        <dbReference type="Pfam" id="PF00483"/>
    </source>
</evidence>
<dbReference type="CDD" id="cd02213">
    <property type="entry name" value="cupin_PMI_typeII_C"/>
    <property type="match status" value="1"/>
</dbReference>
<dbReference type="FunFam" id="3.90.550.10:FF:000046">
    <property type="entry name" value="Mannose-1-phosphate guanylyltransferase (GDP)"/>
    <property type="match status" value="1"/>
</dbReference>
<dbReference type="SUPFAM" id="SSF53448">
    <property type="entry name" value="Nucleotide-diphospho-sugar transferases"/>
    <property type="match status" value="1"/>
</dbReference>
<evidence type="ECO:0000313" key="13">
    <source>
        <dbReference type="Proteomes" id="UP000005258"/>
    </source>
</evidence>
<dbReference type="InterPro" id="IPR001538">
    <property type="entry name" value="Man6P_isomerase-2_C"/>
</dbReference>
<organism evidence="12 13">
    <name type="scientific">Tistrella mobilis (strain KA081020-065)</name>
    <dbReference type="NCBI Taxonomy" id="1110502"/>
    <lineage>
        <taxon>Bacteria</taxon>
        <taxon>Pseudomonadati</taxon>
        <taxon>Pseudomonadota</taxon>
        <taxon>Alphaproteobacteria</taxon>
        <taxon>Geminicoccales</taxon>
        <taxon>Geminicoccaceae</taxon>
        <taxon>Tistrella</taxon>
    </lineage>
</organism>
<reference evidence="12 13" key="1">
    <citation type="journal article" date="2012" name="J. Am. Chem. Soc.">
        <title>Bacterial biosynthesis and maturation of the didemnin anti-cancer agents.</title>
        <authorList>
            <person name="Xu Y."/>
            <person name="Kersten R.D."/>
            <person name="Nam S.J."/>
            <person name="Lu L."/>
            <person name="Al-Suwailem A.M."/>
            <person name="Zheng H."/>
            <person name="Fenical W."/>
            <person name="Dorrestein P.C."/>
            <person name="Moore B.S."/>
            <person name="Qian P.Y."/>
        </authorList>
    </citation>
    <scope>NUCLEOTIDE SEQUENCE [LARGE SCALE GENOMIC DNA]</scope>
    <source>
        <strain evidence="12 13">KA081020-065</strain>
    </source>
</reference>
<dbReference type="AlphaFoldDB" id="I3TIG6"/>
<dbReference type="FunFam" id="2.60.120.10:FF:000032">
    <property type="entry name" value="Mannose-1-phosphate guanylyltransferase/mannose-6-phosphate isomerase"/>
    <property type="match status" value="1"/>
</dbReference>
<keyword evidence="5" id="KW-0547">Nucleotide-binding</keyword>
<evidence type="ECO:0000256" key="7">
    <source>
        <dbReference type="ARBA" id="ARBA00047343"/>
    </source>
</evidence>
<dbReference type="GO" id="GO:0005525">
    <property type="term" value="F:GTP binding"/>
    <property type="evidence" value="ECO:0007669"/>
    <property type="project" value="UniProtKB-KW"/>
</dbReference>
<dbReference type="Proteomes" id="UP000005258">
    <property type="component" value="Chromosome"/>
</dbReference>
<dbReference type="InterPro" id="IPR029044">
    <property type="entry name" value="Nucleotide-diphossugar_trans"/>
</dbReference>
<accession>I3TIG6</accession>
<dbReference type="InterPro" id="IPR006375">
    <property type="entry name" value="Man1P_GuaTrfase/Man6P_Isoase"/>
</dbReference>
<evidence type="ECO:0000256" key="4">
    <source>
        <dbReference type="ARBA" id="ARBA00022695"/>
    </source>
</evidence>
<dbReference type="EMBL" id="CP003236">
    <property type="protein sequence ID" value="AFK52554.1"/>
    <property type="molecule type" value="Genomic_DNA"/>
</dbReference>
<evidence type="ECO:0000256" key="8">
    <source>
        <dbReference type="RuleBase" id="RU004190"/>
    </source>
</evidence>
<dbReference type="PANTHER" id="PTHR46390:SF1">
    <property type="entry name" value="MANNOSE-1-PHOSPHATE GUANYLYLTRANSFERASE"/>
    <property type="match status" value="1"/>
</dbReference>
<dbReference type="Pfam" id="PF22640">
    <property type="entry name" value="ManC_GMP_beta-helix"/>
    <property type="match status" value="1"/>
</dbReference>
<dbReference type="InterPro" id="IPR054566">
    <property type="entry name" value="ManC/GMP-like_b-helix"/>
</dbReference>
<evidence type="ECO:0000256" key="1">
    <source>
        <dbReference type="ARBA" id="ARBA00006115"/>
    </source>
</evidence>
<comment type="catalytic activity">
    <reaction evidence="7">
        <text>alpha-D-mannose 1-phosphate + GTP + H(+) = GDP-alpha-D-mannose + diphosphate</text>
        <dbReference type="Rhea" id="RHEA:15229"/>
        <dbReference type="ChEBI" id="CHEBI:15378"/>
        <dbReference type="ChEBI" id="CHEBI:33019"/>
        <dbReference type="ChEBI" id="CHEBI:37565"/>
        <dbReference type="ChEBI" id="CHEBI:57527"/>
        <dbReference type="ChEBI" id="CHEBI:58409"/>
        <dbReference type="EC" id="2.7.7.13"/>
    </reaction>
</comment>
<proteinExistence type="inferred from homology"/>
<keyword evidence="13" id="KW-1185">Reference proteome</keyword>
<dbReference type="Pfam" id="PF00483">
    <property type="entry name" value="NTP_transferase"/>
    <property type="match status" value="1"/>
</dbReference>
<dbReference type="PANTHER" id="PTHR46390">
    <property type="entry name" value="MANNOSE-1-PHOSPHATE GUANYLYLTRANSFERASE"/>
    <property type="match status" value="1"/>
</dbReference>
<dbReference type="KEGG" id="tmo:TMO_0715"/>
<feature type="domain" description="Nucleotidyl transferase" evidence="9">
    <location>
        <begin position="6"/>
        <end position="286"/>
    </location>
</feature>
<dbReference type="CDD" id="cd02509">
    <property type="entry name" value="GDP-M1P_Guanylyltransferase"/>
    <property type="match status" value="1"/>
</dbReference>
<keyword evidence="3" id="KW-0808">Transferase</keyword>
<evidence type="ECO:0000313" key="12">
    <source>
        <dbReference type="EMBL" id="AFK52554.1"/>
    </source>
</evidence>
<evidence type="ECO:0000256" key="2">
    <source>
        <dbReference type="ARBA" id="ARBA00012387"/>
    </source>
</evidence>
<dbReference type="InterPro" id="IPR011051">
    <property type="entry name" value="RmlC_Cupin_sf"/>
</dbReference>
<comment type="similarity">
    <text evidence="1 8">Belongs to the mannose-6-phosphate isomerase type 2 family.</text>
</comment>
<dbReference type="RefSeq" id="WP_014744234.1">
    <property type="nucleotide sequence ID" value="NC_017956.1"/>
</dbReference>
<dbReference type="PATRIC" id="fig|1110502.3.peg.738"/>
<dbReference type="Pfam" id="PF01050">
    <property type="entry name" value="MannoseP_isomer"/>
    <property type="match status" value="1"/>
</dbReference>
<keyword evidence="6" id="KW-0342">GTP-binding</keyword>
<evidence type="ECO:0000259" key="10">
    <source>
        <dbReference type="Pfam" id="PF01050"/>
    </source>
</evidence>
<dbReference type="EC" id="2.7.7.13" evidence="2"/>
<dbReference type="HOGENOM" id="CLU_035527_1_0_5"/>
<dbReference type="GO" id="GO:0004475">
    <property type="term" value="F:mannose-1-phosphate guanylyltransferase (GTP) activity"/>
    <property type="evidence" value="ECO:0007669"/>
    <property type="project" value="UniProtKB-EC"/>
</dbReference>
<evidence type="ECO:0000259" key="11">
    <source>
        <dbReference type="Pfam" id="PF22640"/>
    </source>
</evidence>
<dbReference type="eggNOG" id="COG0662">
    <property type="taxonomic scope" value="Bacteria"/>
</dbReference>
<dbReference type="InterPro" id="IPR014710">
    <property type="entry name" value="RmlC-like_jellyroll"/>
</dbReference>
<dbReference type="Gene3D" id="2.60.120.10">
    <property type="entry name" value="Jelly Rolls"/>
    <property type="match status" value="1"/>
</dbReference>